<evidence type="ECO:0000313" key="3">
    <source>
        <dbReference type="EMBL" id="CEA03560.1"/>
    </source>
</evidence>
<sequence length="153" mass="16802">MKKLSLLLSLLLLTACNSSTTDVIYEFPQGFEGEFAVIYNVASAPALTKEDDYTVVKINEQGYMLTSTPTQQYGTVTDKYFYVDANGKRTAVSDKCVLAGNTGSYEGEIAVNFSQSTLVKDNCEEEFHLLTPNFNTLDIDALLANVTKEATQP</sequence>
<evidence type="ECO:0000259" key="2">
    <source>
        <dbReference type="Pfam" id="PF20862"/>
    </source>
</evidence>
<accession>A0A078MB87</accession>
<dbReference type="PROSITE" id="PS51257">
    <property type="entry name" value="PROKAR_LIPOPROTEIN"/>
    <property type="match status" value="1"/>
</dbReference>
<dbReference type="Pfam" id="PF20862">
    <property type="entry name" value="DUF6843"/>
    <property type="match status" value="1"/>
</dbReference>
<feature type="signal peptide" evidence="1">
    <location>
        <begin position="1"/>
        <end position="20"/>
    </location>
</feature>
<feature type="chain" id="PRO_5038574193" description="DUF6843 domain-containing protein" evidence="1">
    <location>
        <begin position="21"/>
        <end position="153"/>
    </location>
</feature>
<gene>
    <name evidence="3" type="ORF">BN1050_01608</name>
</gene>
<proteinExistence type="predicted"/>
<dbReference type="PATRIC" id="fig|1461583.4.peg.1544"/>
<evidence type="ECO:0000256" key="1">
    <source>
        <dbReference type="SAM" id="SignalP"/>
    </source>
</evidence>
<keyword evidence="1" id="KW-0732">Signal</keyword>
<feature type="domain" description="DUF6843" evidence="2">
    <location>
        <begin position="20"/>
        <end position="127"/>
    </location>
</feature>
<reference evidence="3" key="1">
    <citation type="submission" date="2014-07" db="EMBL/GenBank/DDBJ databases">
        <authorList>
            <person name="Urmite Genomes Urmite Genomes"/>
        </authorList>
    </citation>
    <scope>NUCLEOTIDE SEQUENCE</scope>
    <source>
        <strain evidence="3">13S34_air</strain>
    </source>
</reference>
<name>A0A078MB87_9BACL</name>
<dbReference type="EMBL" id="LN483075">
    <property type="protein sequence ID" value="CEA03560.1"/>
    <property type="molecule type" value="Genomic_DNA"/>
</dbReference>
<organism evidence="3">
    <name type="scientific">Metalysinibacillus saudimassiliensis</name>
    <dbReference type="NCBI Taxonomy" id="1461583"/>
    <lineage>
        <taxon>Bacteria</taxon>
        <taxon>Bacillati</taxon>
        <taxon>Bacillota</taxon>
        <taxon>Bacilli</taxon>
        <taxon>Bacillales</taxon>
        <taxon>Caryophanaceae</taxon>
        <taxon>Metalysinibacillus</taxon>
    </lineage>
</organism>
<dbReference type="AlphaFoldDB" id="A0A078MB87"/>
<protein>
    <recommendedName>
        <fullName evidence="2">DUF6843 domain-containing protein</fullName>
    </recommendedName>
</protein>
<dbReference type="HOGENOM" id="CLU_1711033_0_0_9"/>
<dbReference type="InterPro" id="IPR049293">
    <property type="entry name" value="DUF6843"/>
</dbReference>